<proteinExistence type="inferred from homology"/>
<dbReference type="PANTHER" id="PTHR33755:SF5">
    <property type="entry name" value="TYPE II TOXIN-ANTITOXIN SYSTEM RELE_PARE FAMILY TOXIN"/>
    <property type="match status" value="1"/>
</dbReference>
<dbReference type="Gene3D" id="3.30.2310.20">
    <property type="entry name" value="RelE-like"/>
    <property type="match status" value="1"/>
</dbReference>
<name>A0A3B1AIJ1_9ZZZZ</name>
<evidence type="ECO:0000256" key="1">
    <source>
        <dbReference type="ARBA" id="ARBA00006226"/>
    </source>
</evidence>
<protein>
    <submittedName>
        <fullName evidence="3">Death on curing protein, Doc toxin</fullName>
    </submittedName>
</protein>
<dbReference type="PANTHER" id="PTHR33755">
    <property type="entry name" value="TOXIN PARE1-RELATED"/>
    <property type="match status" value="1"/>
</dbReference>
<organism evidence="3">
    <name type="scientific">hydrothermal vent metagenome</name>
    <dbReference type="NCBI Taxonomy" id="652676"/>
    <lineage>
        <taxon>unclassified sequences</taxon>
        <taxon>metagenomes</taxon>
        <taxon>ecological metagenomes</taxon>
    </lineage>
</organism>
<dbReference type="AlphaFoldDB" id="A0A3B1AIJ1"/>
<sequence>MDYRVTWSPDAYDDVESIAEYIARDSAFYAKAVVTKIIKQSRALNKLPERGRIVPEIDDENIREVFIYSYRLIYRIQEQDKVVLVAAIVHGSRLLDPLMTRFTETPG</sequence>
<accession>A0A3B1AIJ1</accession>
<evidence type="ECO:0000313" key="3">
    <source>
        <dbReference type="EMBL" id="VAW93704.1"/>
    </source>
</evidence>
<dbReference type="InterPro" id="IPR051803">
    <property type="entry name" value="TA_system_RelE-like_toxin"/>
</dbReference>
<dbReference type="SUPFAM" id="SSF143011">
    <property type="entry name" value="RelE-like"/>
    <property type="match status" value="1"/>
</dbReference>
<dbReference type="InterPro" id="IPR035093">
    <property type="entry name" value="RelE/ParE_toxin_dom_sf"/>
</dbReference>
<dbReference type="NCBIfam" id="TIGR02385">
    <property type="entry name" value="RelE_StbE"/>
    <property type="match status" value="1"/>
</dbReference>
<dbReference type="InterPro" id="IPR007712">
    <property type="entry name" value="RelE/ParE_toxin"/>
</dbReference>
<dbReference type="Pfam" id="PF05016">
    <property type="entry name" value="ParE_toxin"/>
    <property type="match status" value="1"/>
</dbReference>
<dbReference type="EMBL" id="UOFR01000021">
    <property type="protein sequence ID" value="VAW93704.1"/>
    <property type="molecule type" value="Genomic_DNA"/>
</dbReference>
<evidence type="ECO:0000256" key="2">
    <source>
        <dbReference type="ARBA" id="ARBA00022649"/>
    </source>
</evidence>
<reference evidence="3" key="1">
    <citation type="submission" date="2018-06" db="EMBL/GenBank/DDBJ databases">
        <authorList>
            <person name="Zhirakovskaya E."/>
        </authorList>
    </citation>
    <scope>NUCLEOTIDE SEQUENCE</scope>
</reference>
<keyword evidence="2" id="KW-1277">Toxin-antitoxin system</keyword>
<gene>
    <name evidence="3" type="ORF">MNBD_GAMMA21-3053</name>
</gene>
<comment type="similarity">
    <text evidence="1">Belongs to the RelE toxin family.</text>
</comment>